<dbReference type="STRING" id="7102.A0A2A4JAH1"/>
<reference evidence="2" key="1">
    <citation type="submission" date="2017-09" db="EMBL/GenBank/DDBJ databases">
        <title>Contemporary evolution of a Lepidopteran species, Heliothis virescens, in response to modern agricultural practices.</title>
        <authorList>
            <person name="Fritz M.L."/>
            <person name="Deyonke A.M."/>
            <person name="Papanicolaou A."/>
            <person name="Micinski S."/>
            <person name="Westbrook J."/>
            <person name="Gould F."/>
        </authorList>
    </citation>
    <scope>NUCLEOTIDE SEQUENCE [LARGE SCALE GENOMIC DNA]</scope>
    <source>
        <strain evidence="2">HvINT-</strain>
        <tissue evidence="2">Whole body</tissue>
    </source>
</reference>
<proteinExistence type="predicted"/>
<feature type="domain" description="Methyltransferase" evidence="1">
    <location>
        <begin position="127"/>
        <end position="276"/>
    </location>
</feature>
<dbReference type="AlphaFoldDB" id="A0A2A4JAH1"/>
<evidence type="ECO:0000259" key="1">
    <source>
        <dbReference type="Pfam" id="PF13679"/>
    </source>
</evidence>
<dbReference type="PANTHER" id="PTHR12496">
    <property type="entry name" value="CGI-41 METHYLTRANSFERASE"/>
    <property type="match status" value="1"/>
</dbReference>
<name>A0A2A4JAH1_HELVI</name>
<dbReference type="InterPro" id="IPR052220">
    <property type="entry name" value="METTL25"/>
</dbReference>
<dbReference type="InterPro" id="IPR025714">
    <property type="entry name" value="Methyltranfer_dom"/>
</dbReference>
<evidence type="ECO:0000313" key="2">
    <source>
        <dbReference type="EMBL" id="PCG68524.1"/>
    </source>
</evidence>
<dbReference type="EMBL" id="NWSH01002324">
    <property type="protein sequence ID" value="PCG68524.1"/>
    <property type="molecule type" value="Genomic_DNA"/>
</dbReference>
<accession>A0A2A4JAH1</accession>
<gene>
    <name evidence="2" type="ORF">B5V51_5131</name>
</gene>
<comment type="caution">
    <text evidence="2">The sequence shown here is derived from an EMBL/GenBank/DDBJ whole genome shotgun (WGS) entry which is preliminary data.</text>
</comment>
<dbReference type="Pfam" id="PF13679">
    <property type="entry name" value="Methyltransf_32"/>
    <property type="match status" value="1"/>
</dbReference>
<dbReference type="PANTHER" id="PTHR12496:SF2">
    <property type="entry name" value="METHYLTRANSFERASE-LIKE PROTEIN 25B"/>
    <property type="match status" value="1"/>
</dbReference>
<organism evidence="2">
    <name type="scientific">Heliothis virescens</name>
    <name type="common">Tobacco budworm moth</name>
    <dbReference type="NCBI Taxonomy" id="7102"/>
    <lineage>
        <taxon>Eukaryota</taxon>
        <taxon>Metazoa</taxon>
        <taxon>Ecdysozoa</taxon>
        <taxon>Arthropoda</taxon>
        <taxon>Hexapoda</taxon>
        <taxon>Insecta</taxon>
        <taxon>Pterygota</taxon>
        <taxon>Neoptera</taxon>
        <taxon>Endopterygota</taxon>
        <taxon>Lepidoptera</taxon>
        <taxon>Glossata</taxon>
        <taxon>Ditrysia</taxon>
        <taxon>Noctuoidea</taxon>
        <taxon>Noctuidae</taxon>
        <taxon>Heliothinae</taxon>
        <taxon>Heliothis</taxon>
    </lineage>
</organism>
<sequence length="449" mass="51797">MSSKMENIKSNLEMSLKVIRMYDWLLDLYVLDFFVDDHWNKLPSTWRETFEHMDPQQLGYILCNQPPKQLLPLSFLALIKTIEALTIPRGRQHQSNQYIKKKDSTNFDTCKNHPKLKNLFLKHVKLKKRHEISLMADVVVDTALKSNCNSVIDFGSGLGHLVRVLAYRDDLYAAGIECQAQLTEEARKLDLQLEYTVKKYLSPEAINKLRRPLHFNLTLSSHQQLRDLPLPDCMQNYGLIGLHPCGDLGPLLLKHFINSENIKFICVVGCCFMKLSCDGVDRGYPMSSYVRSLDSKLSYPSREIACHAIEVYCERLCKGNYEDLKIHAYRAALERILVDHNPKLKHAPVRSIKHSDTMTFEKYCAQALERINIPLTSPALLSRGYRELSQWRRVVVLYTLRLALAPLVETVVLLDRVLYVLEHGISCEIRPVFDPKLSPRNHIIIAKRL</sequence>
<protein>
    <recommendedName>
        <fullName evidence="1">Methyltransferase domain-containing protein</fullName>
    </recommendedName>
</protein>